<dbReference type="EMBL" id="KZ990060">
    <property type="protein sequence ID" value="RKP24738.1"/>
    <property type="molecule type" value="Genomic_DNA"/>
</dbReference>
<organism evidence="1 2">
    <name type="scientific">Syncephalis pseudoplumigaleata</name>
    <dbReference type="NCBI Taxonomy" id="1712513"/>
    <lineage>
        <taxon>Eukaryota</taxon>
        <taxon>Fungi</taxon>
        <taxon>Fungi incertae sedis</taxon>
        <taxon>Zoopagomycota</taxon>
        <taxon>Zoopagomycotina</taxon>
        <taxon>Zoopagomycetes</taxon>
        <taxon>Zoopagales</taxon>
        <taxon>Piptocephalidaceae</taxon>
        <taxon>Syncephalis</taxon>
    </lineage>
</organism>
<dbReference type="OrthoDB" id="2447815at2759"/>
<dbReference type="AlphaFoldDB" id="A0A4P9YXT7"/>
<protein>
    <submittedName>
        <fullName evidence="1">Uncharacterized protein</fullName>
    </submittedName>
</protein>
<evidence type="ECO:0000313" key="2">
    <source>
        <dbReference type="Proteomes" id="UP000278143"/>
    </source>
</evidence>
<name>A0A4P9YXT7_9FUNG</name>
<sequence>MIMVWRTISHVWPRMPAAVPVAIEALVAIMAEQNKCDSEEDALAIRRIAFEVLAKLPNALPVISRKLAVLGKAEEPDQLAIRNWLFAFHQYVTRCFGGVERGTAEGREEEKHAFAAIIDNVSRVDEAQEAIFACLDTYSVLLAWSIVDEAGAATSSSGAGRAPPLIVELAETSPAPSRLLFARLLDRLLEPLCSTLSATPTDEQLSSAICMANILVMTARRLSGQSMSGQGDPTAPAPSWMSPQHQHVWQCQLAHHTMPALFPAIQGVIAHHQPDPSILDRYNKLLASCFQYMFHYAFLHKPDFQSYYENMADMAIHLLTACPVVPVPVCVEARQQCVKLLLAVFMPRQQHAASLVLMTPWRLARLRQIDADLASPQAMAVAALEQERYLLATLLVHIDAAK</sequence>
<evidence type="ECO:0000313" key="1">
    <source>
        <dbReference type="EMBL" id="RKP24738.1"/>
    </source>
</evidence>
<proteinExistence type="predicted"/>
<gene>
    <name evidence="1" type="ORF">SYNPS1DRAFT_29510</name>
</gene>
<reference evidence="2" key="1">
    <citation type="journal article" date="2018" name="Nat. Microbiol.">
        <title>Leveraging single-cell genomics to expand the fungal tree of life.</title>
        <authorList>
            <person name="Ahrendt S.R."/>
            <person name="Quandt C.A."/>
            <person name="Ciobanu D."/>
            <person name="Clum A."/>
            <person name="Salamov A."/>
            <person name="Andreopoulos B."/>
            <person name="Cheng J.F."/>
            <person name="Woyke T."/>
            <person name="Pelin A."/>
            <person name="Henrissat B."/>
            <person name="Reynolds N.K."/>
            <person name="Benny G.L."/>
            <person name="Smith M.E."/>
            <person name="James T.Y."/>
            <person name="Grigoriev I.V."/>
        </authorList>
    </citation>
    <scope>NUCLEOTIDE SEQUENCE [LARGE SCALE GENOMIC DNA]</scope>
    <source>
        <strain evidence="2">Benny S71-1</strain>
    </source>
</reference>
<keyword evidence="2" id="KW-1185">Reference proteome</keyword>
<accession>A0A4P9YXT7</accession>
<dbReference type="Proteomes" id="UP000278143">
    <property type="component" value="Unassembled WGS sequence"/>
</dbReference>